<dbReference type="AlphaFoldDB" id="A0AA36JMS5"/>
<name>A0AA36JMS5_9DINO</name>
<dbReference type="EMBL" id="CAUJNA010003694">
    <property type="protein sequence ID" value="CAJ1407874.1"/>
    <property type="molecule type" value="Genomic_DNA"/>
</dbReference>
<dbReference type="Proteomes" id="UP001178507">
    <property type="component" value="Unassembled WGS sequence"/>
</dbReference>
<gene>
    <name evidence="1" type="ORF">EVOR1521_LOCUS29472</name>
</gene>
<evidence type="ECO:0000313" key="2">
    <source>
        <dbReference type="Proteomes" id="UP001178507"/>
    </source>
</evidence>
<reference evidence="1" key="1">
    <citation type="submission" date="2023-08" db="EMBL/GenBank/DDBJ databases">
        <authorList>
            <person name="Chen Y."/>
            <person name="Shah S."/>
            <person name="Dougan E. K."/>
            <person name="Thang M."/>
            <person name="Chan C."/>
        </authorList>
    </citation>
    <scope>NUCLEOTIDE SEQUENCE</scope>
</reference>
<keyword evidence="2" id="KW-1185">Reference proteome</keyword>
<comment type="caution">
    <text evidence="1">The sequence shown here is derived from an EMBL/GenBank/DDBJ whole genome shotgun (WGS) entry which is preliminary data.</text>
</comment>
<evidence type="ECO:0000313" key="1">
    <source>
        <dbReference type="EMBL" id="CAJ1407874.1"/>
    </source>
</evidence>
<organism evidence="1 2">
    <name type="scientific">Effrenium voratum</name>
    <dbReference type="NCBI Taxonomy" id="2562239"/>
    <lineage>
        <taxon>Eukaryota</taxon>
        <taxon>Sar</taxon>
        <taxon>Alveolata</taxon>
        <taxon>Dinophyceae</taxon>
        <taxon>Suessiales</taxon>
        <taxon>Symbiodiniaceae</taxon>
        <taxon>Effrenium</taxon>
    </lineage>
</organism>
<protein>
    <submittedName>
        <fullName evidence="1">Uncharacterized protein</fullName>
    </submittedName>
</protein>
<sequence length="173" mass="19682">MLRPRRNEHKHGAWAGQRLLPEKLQKHWSLATLRGQVAPSGYPKPSGAGGSDPGVLALKAEGYTGLASGRYARVKGWADIELLPALRQHLRRDMHPERLALLELLEHLRAEEGEDEERLLQRCEGRVQVYVSQYPCVSCLAVFCQFRRRCPNIQLEVAFDNAWTTFCGQPRNR</sequence>
<accession>A0AA36JMS5</accession>
<proteinExistence type="predicted"/>